<sequence length="153" mass="17674">MVLLPEGQIGPSSRSLQKYWVKKVKAYLELNLGRDLKGKKGFYRYISSKRKTRGNVVLLLNGTGDLVTKGLEKTEGAFKQTRHRHSPWDLMSSNRKRGNGFKLKEGRFRLDIRKGFFMMKVMKCWNRLPREVGDGPSLETFKVKLDRALSNLI</sequence>
<evidence type="ECO:0000313" key="2">
    <source>
        <dbReference type="Proteomes" id="UP001333110"/>
    </source>
</evidence>
<name>A0AAN7PWI4_MYCAM</name>
<keyword evidence="2" id="KW-1185">Reference proteome</keyword>
<accession>A0AAN7PWI4</accession>
<protein>
    <submittedName>
        <fullName evidence="1">Uncharacterized protein</fullName>
    </submittedName>
</protein>
<dbReference type="EMBL" id="JAUNZN010000001">
    <property type="protein sequence ID" value="KAK4832553.1"/>
    <property type="molecule type" value="Genomic_DNA"/>
</dbReference>
<comment type="caution">
    <text evidence="1">The sequence shown here is derived from an EMBL/GenBank/DDBJ whole genome shotgun (WGS) entry which is preliminary data.</text>
</comment>
<organism evidence="1 2">
    <name type="scientific">Mycteria americana</name>
    <name type="common">Wood stork</name>
    <dbReference type="NCBI Taxonomy" id="33587"/>
    <lineage>
        <taxon>Eukaryota</taxon>
        <taxon>Metazoa</taxon>
        <taxon>Chordata</taxon>
        <taxon>Craniata</taxon>
        <taxon>Vertebrata</taxon>
        <taxon>Euteleostomi</taxon>
        <taxon>Archelosauria</taxon>
        <taxon>Archosauria</taxon>
        <taxon>Dinosauria</taxon>
        <taxon>Saurischia</taxon>
        <taxon>Theropoda</taxon>
        <taxon>Coelurosauria</taxon>
        <taxon>Aves</taxon>
        <taxon>Neognathae</taxon>
        <taxon>Neoaves</taxon>
        <taxon>Aequornithes</taxon>
        <taxon>Ciconiiformes</taxon>
        <taxon>Ciconiidae</taxon>
        <taxon>Mycteria</taxon>
    </lineage>
</organism>
<evidence type="ECO:0000313" key="1">
    <source>
        <dbReference type="EMBL" id="KAK4832553.1"/>
    </source>
</evidence>
<proteinExistence type="predicted"/>
<dbReference type="AlphaFoldDB" id="A0AAN7PWI4"/>
<reference evidence="1 2" key="1">
    <citation type="journal article" date="2023" name="J. Hered.">
        <title>Chromosome-level genome of the wood stork (Mycteria americana) provides insight into avian chromosome evolution.</title>
        <authorList>
            <person name="Flamio R. Jr."/>
            <person name="Ramstad K.M."/>
        </authorList>
    </citation>
    <scope>NUCLEOTIDE SEQUENCE [LARGE SCALE GENOMIC DNA]</scope>
    <source>
        <strain evidence="1">JAX WOST 10</strain>
    </source>
</reference>
<dbReference type="Proteomes" id="UP001333110">
    <property type="component" value="Unassembled WGS sequence"/>
</dbReference>
<gene>
    <name evidence="1" type="ORF">QYF61_024053</name>
</gene>